<dbReference type="NCBIfam" id="TIGR04056">
    <property type="entry name" value="OMP_RagA_SusC"/>
    <property type="match status" value="1"/>
</dbReference>
<keyword evidence="4 8" id="KW-0812">Transmembrane</keyword>
<dbReference type="InterPro" id="IPR000531">
    <property type="entry name" value="Beta-barrel_TonB"/>
</dbReference>
<dbReference type="EMBL" id="WKJI01000003">
    <property type="protein sequence ID" value="MRX48131.1"/>
    <property type="molecule type" value="Genomic_DNA"/>
</dbReference>
<evidence type="ECO:0000313" key="14">
    <source>
        <dbReference type="Proteomes" id="UP000462931"/>
    </source>
</evidence>
<evidence type="ECO:0000313" key="13">
    <source>
        <dbReference type="EMBL" id="MRX48131.1"/>
    </source>
</evidence>
<evidence type="ECO:0000259" key="11">
    <source>
        <dbReference type="Pfam" id="PF00593"/>
    </source>
</evidence>
<evidence type="ECO:0000256" key="7">
    <source>
        <dbReference type="ARBA" id="ARBA00023237"/>
    </source>
</evidence>
<dbReference type="Pfam" id="PF00593">
    <property type="entry name" value="TonB_dep_Rec_b-barrel"/>
    <property type="match status" value="1"/>
</dbReference>
<evidence type="ECO:0000256" key="2">
    <source>
        <dbReference type="ARBA" id="ARBA00022448"/>
    </source>
</evidence>
<dbReference type="Gene3D" id="2.170.130.10">
    <property type="entry name" value="TonB-dependent receptor, plug domain"/>
    <property type="match status" value="1"/>
</dbReference>
<organism evidence="13 14">
    <name type="scientific">Pedobacter puniceum</name>
    <dbReference type="NCBI Taxonomy" id="2666136"/>
    <lineage>
        <taxon>Bacteria</taxon>
        <taxon>Pseudomonadati</taxon>
        <taxon>Bacteroidota</taxon>
        <taxon>Sphingobacteriia</taxon>
        <taxon>Sphingobacteriales</taxon>
        <taxon>Sphingobacteriaceae</taxon>
        <taxon>Pedobacter</taxon>
    </lineage>
</organism>
<dbReference type="InterPro" id="IPR012910">
    <property type="entry name" value="Plug_dom"/>
</dbReference>
<keyword evidence="2 8" id="KW-0813">Transport</keyword>
<keyword evidence="7 8" id="KW-0998">Cell outer membrane</keyword>
<gene>
    <name evidence="13" type="ORF">GJJ64_13110</name>
</gene>
<feature type="domain" description="TonB-dependent receptor-like beta-barrel" evidence="11">
    <location>
        <begin position="438"/>
        <end position="893"/>
    </location>
</feature>
<evidence type="ECO:0000256" key="3">
    <source>
        <dbReference type="ARBA" id="ARBA00022452"/>
    </source>
</evidence>
<keyword evidence="3 8" id="KW-1134">Transmembrane beta strand</keyword>
<evidence type="ECO:0000259" key="12">
    <source>
        <dbReference type="Pfam" id="PF07715"/>
    </source>
</evidence>
<dbReference type="AlphaFoldDB" id="A0A7K0FR74"/>
<evidence type="ECO:0000256" key="4">
    <source>
        <dbReference type="ARBA" id="ARBA00022692"/>
    </source>
</evidence>
<comment type="caution">
    <text evidence="13">The sequence shown here is derived from an EMBL/GenBank/DDBJ whole genome shotgun (WGS) entry which is preliminary data.</text>
</comment>
<dbReference type="Gene3D" id="2.60.40.1120">
    <property type="entry name" value="Carboxypeptidase-like, regulatory domain"/>
    <property type="match status" value="1"/>
</dbReference>
<accession>A0A7K0FR74</accession>
<evidence type="ECO:0000256" key="10">
    <source>
        <dbReference type="SAM" id="SignalP"/>
    </source>
</evidence>
<dbReference type="RefSeq" id="WP_154288225.1">
    <property type="nucleotide sequence ID" value="NZ_WKJI01000003.1"/>
</dbReference>
<dbReference type="Gene3D" id="2.40.170.20">
    <property type="entry name" value="TonB-dependent receptor, beta-barrel domain"/>
    <property type="match status" value="1"/>
</dbReference>
<name>A0A7K0FR74_9SPHI</name>
<keyword evidence="14" id="KW-1185">Reference proteome</keyword>
<evidence type="ECO:0000256" key="9">
    <source>
        <dbReference type="RuleBase" id="RU003357"/>
    </source>
</evidence>
<dbReference type="SUPFAM" id="SSF56935">
    <property type="entry name" value="Porins"/>
    <property type="match status" value="1"/>
</dbReference>
<dbReference type="Pfam" id="PF13715">
    <property type="entry name" value="CarbopepD_reg_2"/>
    <property type="match status" value="1"/>
</dbReference>
<dbReference type="InterPro" id="IPR036942">
    <property type="entry name" value="Beta-barrel_TonB_sf"/>
</dbReference>
<evidence type="ECO:0000256" key="6">
    <source>
        <dbReference type="ARBA" id="ARBA00023136"/>
    </source>
</evidence>
<evidence type="ECO:0000256" key="5">
    <source>
        <dbReference type="ARBA" id="ARBA00023077"/>
    </source>
</evidence>
<feature type="domain" description="TonB-dependent receptor plug" evidence="12">
    <location>
        <begin position="132"/>
        <end position="239"/>
    </location>
</feature>
<comment type="subcellular location">
    <subcellularLocation>
        <location evidence="1 8">Cell outer membrane</location>
        <topology evidence="1 8">Multi-pass membrane protein</topology>
    </subcellularLocation>
</comment>
<dbReference type="InterPro" id="IPR023997">
    <property type="entry name" value="TonB-dep_OMP_SusC/RagA_CS"/>
</dbReference>
<dbReference type="Proteomes" id="UP000462931">
    <property type="component" value="Unassembled WGS sequence"/>
</dbReference>
<evidence type="ECO:0000256" key="1">
    <source>
        <dbReference type="ARBA" id="ARBA00004571"/>
    </source>
</evidence>
<dbReference type="InterPro" id="IPR023996">
    <property type="entry name" value="TonB-dep_OMP_SusC/RagA"/>
</dbReference>
<dbReference type="GO" id="GO:0009279">
    <property type="term" value="C:cell outer membrane"/>
    <property type="evidence" value="ECO:0007669"/>
    <property type="project" value="UniProtKB-SubCell"/>
</dbReference>
<keyword evidence="10" id="KW-0732">Signal</keyword>
<dbReference type="PROSITE" id="PS52016">
    <property type="entry name" value="TONB_DEPENDENT_REC_3"/>
    <property type="match status" value="1"/>
</dbReference>
<comment type="similarity">
    <text evidence="8 9">Belongs to the TonB-dependent receptor family.</text>
</comment>
<evidence type="ECO:0000256" key="8">
    <source>
        <dbReference type="PROSITE-ProRule" id="PRU01360"/>
    </source>
</evidence>
<proteinExistence type="inferred from homology"/>
<dbReference type="InterPro" id="IPR008969">
    <property type="entry name" value="CarboxyPept-like_regulatory"/>
</dbReference>
<dbReference type="SUPFAM" id="SSF49464">
    <property type="entry name" value="Carboxypeptidase regulatory domain-like"/>
    <property type="match status" value="1"/>
</dbReference>
<dbReference type="NCBIfam" id="TIGR04057">
    <property type="entry name" value="SusC_RagA_signa"/>
    <property type="match status" value="1"/>
</dbReference>
<feature type="signal peptide" evidence="10">
    <location>
        <begin position="1"/>
        <end position="36"/>
    </location>
</feature>
<dbReference type="InterPro" id="IPR039426">
    <property type="entry name" value="TonB-dep_rcpt-like"/>
</dbReference>
<keyword evidence="5 9" id="KW-0798">TonB box</keyword>
<sequence>MIKFNLRLNTFFSSAKQKKITAFMLLLLCSFHLVIAQSKTYRVNATVKDKKGETLPGVSVTVKGANTSAITDANGKFTLNVPNSQSILIFNYLGFKTTENLAININGKDVVLEESVSALDEVVVIGYGAVSRRDLTGAVGKVDVVDLQRAPVPSFDAALAGRVAGVNVVSTDGQPGGATRITVRGSSVTQDSSPLFVIDGFPVENMDISSINPQDIESFEVLKDASSIAIYGARGANGVIMVTTKRGTVGPPKISYSYNYGLQKDINRVEMMDPYEFVKLQLEIDRLRSTPSARQFTNDIIYLGYNPADGTRLRTLESYRNEKGFDWQDLVLQTGSQQNHSLSLIGGTDNTKYAVSGSRFDQKGIIVNTGYIRNEGKIAIDQTITKKLKAGVSARYSNTKTYGTVPIGAVTGGVVQGMWQYRPVSGVNNQDLTNSLIDSAALADFNNGVTTSLGDNLVNPLLQAQNELRNDIRNTGYLNLYGEYSFSKALKFKVTGGYNATIVRQEFFYNSKTQQGNLFKNPNGAIPNVNGINGRIANQLNQNYLTEGLLTFKKVYDKKHSFDALGGFTYQYAKSMGNGFRVTNIPEAQEYLGLLSMNTGRAETPVIGGTHWQLFSFIGRLNYTYKDKYLFTSTGRYDGSSKFTPGQQWGFFPSGAFAWRFTSEPFMKKYSFLDDGKLKISYGSVGNNRVGDFSYLPQFGNLNNPQGYPLNNQYFGGVTPFFYGNNNLTWETTNQLDLGLSLSFFKSRLSIEADYYNKLTKDFLLGATLPALAGYANGTNSQYQNAGEIRNRGLEFTINAVNINKKDFGWRTSFNISFNRSMVLSFNNQIENITTQVVVPGVSTANRPIGWIARVGGSISDFYGYKFSGVYQYEDFDRLSDGSYVVKNTIPSYSANVQPGDAKYQDLNKDGIISDADRTVLGSPLPVHQGGLSNNFRYKNFDLNIFFQWSYGNDVLNANRMVFEHGNYTPFSNQFASFANRWTPENPSNEIPRAQILRGDAGSANPVISSRFIEDGSFIRLKTIALNYTFAKDALKKWGLSNVKLNVSAQNILTLTRYSGTDPEVSTFRVTNEAGVGTGYTFIQPSSGYTALAGGLDFTPYPRAFIATMGLVANF</sequence>
<reference evidence="13 14" key="1">
    <citation type="submission" date="2019-11" db="EMBL/GenBank/DDBJ databases">
        <authorList>
            <person name="Cheng Q."/>
            <person name="Yang Z."/>
        </authorList>
    </citation>
    <scope>NUCLEOTIDE SEQUENCE [LARGE SCALE GENOMIC DNA]</scope>
    <source>
        <strain evidence="13 14">HX-22-1</strain>
    </source>
</reference>
<dbReference type="InterPro" id="IPR037066">
    <property type="entry name" value="Plug_dom_sf"/>
</dbReference>
<feature type="chain" id="PRO_5029461139" evidence="10">
    <location>
        <begin position="37"/>
        <end position="1115"/>
    </location>
</feature>
<keyword evidence="6 8" id="KW-0472">Membrane</keyword>
<protein>
    <submittedName>
        <fullName evidence="13">SusC/RagA family TonB-linked outer membrane protein</fullName>
    </submittedName>
</protein>
<dbReference type="Pfam" id="PF07715">
    <property type="entry name" value="Plug"/>
    <property type="match status" value="1"/>
</dbReference>